<feature type="transmembrane region" description="Helical" evidence="1">
    <location>
        <begin position="16"/>
        <end position="34"/>
    </location>
</feature>
<evidence type="ECO:0000256" key="1">
    <source>
        <dbReference type="SAM" id="Phobius"/>
    </source>
</evidence>
<keyword evidence="1" id="KW-1133">Transmembrane helix</keyword>
<keyword evidence="1" id="KW-0812">Transmembrane</keyword>
<evidence type="ECO:0000313" key="3">
    <source>
        <dbReference type="Proteomes" id="UP001240447"/>
    </source>
</evidence>
<protein>
    <recommendedName>
        <fullName evidence="4">Glycine zipper family protein</fullName>
    </recommendedName>
</protein>
<keyword evidence="1" id="KW-0472">Membrane</keyword>
<dbReference type="EMBL" id="JAUSQM010000001">
    <property type="protein sequence ID" value="MDP9821088.1"/>
    <property type="molecule type" value="Genomic_DNA"/>
</dbReference>
<sequence>MGDDNKSGDGFDMDRFTYGIIFGPLLGVTLALVLDNWAMLGVGVALGIGGGAAFAAAGSSSDSGEPDDPA</sequence>
<name>A0ABT9NL06_9ACTN</name>
<feature type="transmembrane region" description="Helical" evidence="1">
    <location>
        <begin position="39"/>
        <end position="57"/>
    </location>
</feature>
<proteinExistence type="predicted"/>
<organism evidence="2 3">
    <name type="scientific">Nocardioides massiliensis</name>
    <dbReference type="NCBI Taxonomy" id="1325935"/>
    <lineage>
        <taxon>Bacteria</taxon>
        <taxon>Bacillati</taxon>
        <taxon>Actinomycetota</taxon>
        <taxon>Actinomycetes</taxon>
        <taxon>Propionibacteriales</taxon>
        <taxon>Nocardioidaceae</taxon>
        <taxon>Nocardioides</taxon>
    </lineage>
</organism>
<evidence type="ECO:0008006" key="4">
    <source>
        <dbReference type="Google" id="ProtNLM"/>
    </source>
</evidence>
<evidence type="ECO:0000313" key="2">
    <source>
        <dbReference type="EMBL" id="MDP9821088.1"/>
    </source>
</evidence>
<dbReference type="Proteomes" id="UP001240447">
    <property type="component" value="Unassembled WGS sequence"/>
</dbReference>
<reference evidence="2 3" key="1">
    <citation type="submission" date="2023-07" db="EMBL/GenBank/DDBJ databases">
        <title>Sequencing the genomes of 1000 actinobacteria strains.</title>
        <authorList>
            <person name="Klenk H.-P."/>
        </authorList>
    </citation>
    <scope>NUCLEOTIDE SEQUENCE [LARGE SCALE GENOMIC DNA]</scope>
    <source>
        <strain evidence="2 3">GD13</strain>
    </source>
</reference>
<keyword evidence="3" id="KW-1185">Reference proteome</keyword>
<dbReference type="RefSeq" id="WP_068120086.1">
    <property type="nucleotide sequence ID" value="NZ_CCXJ01000235.1"/>
</dbReference>
<comment type="caution">
    <text evidence="2">The sequence shown here is derived from an EMBL/GenBank/DDBJ whole genome shotgun (WGS) entry which is preliminary data.</text>
</comment>
<gene>
    <name evidence="2" type="ORF">J2S59_000897</name>
</gene>
<accession>A0ABT9NL06</accession>